<dbReference type="Gene3D" id="3.30.460.10">
    <property type="entry name" value="Beta Polymerase, domain 2"/>
    <property type="match status" value="1"/>
</dbReference>
<gene>
    <name evidence="2" type="ORF">IM676_00195</name>
</gene>
<dbReference type="PANTHER" id="PTHR43449">
    <property type="entry name" value="NUCLEOTIDYLTRANSFERASE"/>
    <property type="match status" value="1"/>
</dbReference>
<feature type="domain" description="Polymerase beta nucleotidyltransferase" evidence="1">
    <location>
        <begin position="24"/>
        <end position="114"/>
    </location>
</feature>
<dbReference type="KEGG" id="aee:IM676_00195"/>
<protein>
    <submittedName>
        <fullName evidence="2">Nucleotidyltransferase domain-containing protein</fullName>
    </submittedName>
</protein>
<name>A0A7S6RDG5_9CYAN</name>
<dbReference type="Pfam" id="PF18765">
    <property type="entry name" value="Polbeta"/>
    <property type="match status" value="1"/>
</dbReference>
<keyword evidence="3" id="KW-1185">Reference proteome</keyword>
<dbReference type="PANTHER" id="PTHR43449:SF1">
    <property type="entry name" value="POLYMERASE BETA NUCLEOTIDYLTRANSFERASE DOMAIN-CONTAINING PROTEIN"/>
    <property type="match status" value="1"/>
</dbReference>
<dbReference type="RefSeq" id="WP_200988445.1">
    <property type="nucleotide sequence ID" value="NZ_CP063311.1"/>
</dbReference>
<evidence type="ECO:0000313" key="2">
    <source>
        <dbReference type="EMBL" id="QOV22833.1"/>
    </source>
</evidence>
<dbReference type="SUPFAM" id="SSF81301">
    <property type="entry name" value="Nucleotidyltransferase"/>
    <property type="match status" value="1"/>
</dbReference>
<dbReference type="CDD" id="cd05403">
    <property type="entry name" value="NT_KNTase_like"/>
    <property type="match status" value="1"/>
</dbReference>
<organism evidence="2 3">
    <name type="scientific">Anabaenopsis elenkinii CCIBt3563</name>
    <dbReference type="NCBI Taxonomy" id="2779889"/>
    <lineage>
        <taxon>Bacteria</taxon>
        <taxon>Bacillati</taxon>
        <taxon>Cyanobacteriota</taxon>
        <taxon>Cyanophyceae</taxon>
        <taxon>Nostocales</taxon>
        <taxon>Nodulariaceae</taxon>
        <taxon>Anabaenopsis</taxon>
    </lineage>
</organism>
<dbReference type="EMBL" id="CP063311">
    <property type="protein sequence ID" value="QOV22833.1"/>
    <property type="molecule type" value="Genomic_DNA"/>
</dbReference>
<evidence type="ECO:0000259" key="1">
    <source>
        <dbReference type="Pfam" id="PF18765"/>
    </source>
</evidence>
<dbReference type="AlphaFoldDB" id="A0A7S6RDG5"/>
<dbReference type="InterPro" id="IPR043519">
    <property type="entry name" value="NT_sf"/>
</dbReference>
<dbReference type="Proteomes" id="UP000593846">
    <property type="component" value="Chromosome"/>
</dbReference>
<reference evidence="3" key="1">
    <citation type="submission" date="2020-10" db="EMBL/GenBank/DDBJ databases">
        <title>Genome-based taxonomic classification of the species Anabaenopsis elenkinii.</title>
        <authorList>
            <person name="Delbaje E."/>
            <person name="Andreote A.P.D."/>
            <person name="Pellegrinetti T.A."/>
            <person name="Cruz R.B."/>
            <person name="Branco L.H.Z."/>
            <person name="Fiore M.F."/>
        </authorList>
    </citation>
    <scope>NUCLEOTIDE SEQUENCE [LARGE SCALE GENOMIC DNA]</scope>
    <source>
        <strain evidence="3">CCIBt3563</strain>
    </source>
</reference>
<evidence type="ECO:0000313" key="3">
    <source>
        <dbReference type="Proteomes" id="UP000593846"/>
    </source>
</evidence>
<proteinExistence type="predicted"/>
<dbReference type="InterPro" id="IPR041633">
    <property type="entry name" value="Polbeta"/>
</dbReference>
<dbReference type="GO" id="GO:0016740">
    <property type="term" value="F:transferase activity"/>
    <property type="evidence" value="ECO:0007669"/>
    <property type="project" value="UniProtKB-KW"/>
</dbReference>
<accession>A0A7S6RDG5</accession>
<keyword evidence="2" id="KW-0808">Transferase</keyword>
<sequence>MLELNQVSDRQQLLLAELNRYVDLLRDFYHPQSIILFGSMVSGITHEWSDLDLVIVKETTQRFLDRTKEVIQLLQPRVGIDILVYTPVEFENLCKERAFFREEILGKGKILYEQGV</sequence>